<reference evidence="1 2" key="1">
    <citation type="submission" date="2014-12" db="EMBL/GenBank/DDBJ databases">
        <title>Draft genome sequences of 29 type strains of Enterococci.</title>
        <authorList>
            <person name="Zhong Z."/>
            <person name="Sun Z."/>
            <person name="Liu W."/>
            <person name="Zhang W."/>
            <person name="Zhang H."/>
        </authorList>
    </citation>
    <scope>NUCLEOTIDE SEQUENCE [LARGE SCALE GENOMIC DNA]</scope>
    <source>
        <strain evidence="1 2">DSM 17029</strain>
    </source>
</reference>
<dbReference type="EMBL" id="JXKH01000002">
    <property type="protein sequence ID" value="OJG19702.1"/>
    <property type="molecule type" value="Genomic_DNA"/>
</dbReference>
<proteinExistence type="predicted"/>
<dbReference type="RefSeq" id="WP_174519957.1">
    <property type="nucleotide sequence ID" value="NZ_JXKH01000002.1"/>
</dbReference>
<dbReference type="Proteomes" id="UP000181884">
    <property type="component" value="Unassembled WGS sequence"/>
</dbReference>
<organism evidence="1 2">
    <name type="scientific">Enterococcus canis</name>
    <dbReference type="NCBI Taxonomy" id="214095"/>
    <lineage>
        <taxon>Bacteria</taxon>
        <taxon>Bacillati</taxon>
        <taxon>Bacillota</taxon>
        <taxon>Bacilli</taxon>
        <taxon>Lactobacillales</taxon>
        <taxon>Enterococcaceae</taxon>
        <taxon>Enterococcus</taxon>
    </lineage>
</organism>
<comment type="caution">
    <text evidence="1">The sequence shown here is derived from an EMBL/GenBank/DDBJ whole genome shotgun (WGS) entry which is preliminary data.</text>
</comment>
<evidence type="ECO:0000313" key="2">
    <source>
        <dbReference type="Proteomes" id="UP000181884"/>
    </source>
</evidence>
<protein>
    <submittedName>
        <fullName evidence="1">Uncharacterized protein</fullName>
    </submittedName>
</protein>
<accession>A0A1L8RJ14</accession>
<dbReference type="STRING" id="214095.RU97_GL001273"/>
<keyword evidence="2" id="KW-1185">Reference proteome</keyword>
<evidence type="ECO:0000313" key="1">
    <source>
        <dbReference type="EMBL" id="OJG19702.1"/>
    </source>
</evidence>
<name>A0A1L8RJ14_9ENTE</name>
<dbReference type="Gene3D" id="3.30.1490.390">
    <property type="match status" value="1"/>
</dbReference>
<dbReference type="AlphaFoldDB" id="A0A1L8RJ14"/>
<sequence>MLVIHYQVAGEAVVKEYAKVGDFVGAQLREVPDLQDYYIVTEATVDGQPVALSDKTIGGLFNVLNK</sequence>
<gene>
    <name evidence="1" type="ORF">RU97_GL001273</name>
</gene>